<dbReference type="PROSITE" id="PS51755">
    <property type="entry name" value="OMPR_PHOB"/>
    <property type="match status" value="1"/>
</dbReference>
<dbReference type="GO" id="GO:0005829">
    <property type="term" value="C:cytosol"/>
    <property type="evidence" value="ECO:0007669"/>
    <property type="project" value="TreeGrafter"/>
</dbReference>
<sequence length="222" mass="25106">MAVLIVEDEPSIADTIRYALETERMVNIWVTTGQQALDALSEGNIELVLLDIGLPDMSGFDVCRVIRQASSVPVVFLTSRHEEIDQVLGLELGADDYITKPFSPRVLTARIRARLRQPQEAANISSAGFSHDADGARIMLNGILLDLSRYEYRLLLLLMSNPGRIYSREQLMQQVWEEPERSFDRTVDTHIKTLRRKIRDISANCDPLKTRRGLGYSFEADA</sequence>
<dbReference type="InterPro" id="IPR011006">
    <property type="entry name" value="CheY-like_superfamily"/>
</dbReference>
<keyword evidence="2" id="KW-0963">Cytoplasm</keyword>
<evidence type="ECO:0000259" key="11">
    <source>
        <dbReference type="PROSITE" id="PS51755"/>
    </source>
</evidence>
<dbReference type="GO" id="GO:0042802">
    <property type="term" value="F:identical protein binding"/>
    <property type="evidence" value="ECO:0007669"/>
    <property type="project" value="UniProtKB-ARBA"/>
</dbReference>
<dbReference type="Pfam" id="PF00486">
    <property type="entry name" value="Trans_reg_C"/>
    <property type="match status" value="1"/>
</dbReference>
<keyword evidence="4" id="KW-0902">Two-component regulatory system</keyword>
<dbReference type="SUPFAM" id="SSF46894">
    <property type="entry name" value="C-terminal effector domain of the bipartite response regulators"/>
    <property type="match status" value="1"/>
</dbReference>
<dbReference type="InterPro" id="IPR001789">
    <property type="entry name" value="Sig_transdc_resp-reg_receiver"/>
</dbReference>
<gene>
    <name evidence="12" type="ORF">SAMN02745729_11413</name>
</gene>
<evidence type="ECO:0000313" key="12">
    <source>
        <dbReference type="EMBL" id="SEB04139.1"/>
    </source>
</evidence>
<dbReference type="Proteomes" id="UP000242469">
    <property type="component" value="Unassembled WGS sequence"/>
</dbReference>
<dbReference type="InterPro" id="IPR036388">
    <property type="entry name" value="WH-like_DNA-bd_sf"/>
</dbReference>
<protein>
    <submittedName>
        <fullName evidence="12">Two component transcriptional regulator, winged helix family</fullName>
    </submittedName>
</protein>
<evidence type="ECO:0000256" key="8">
    <source>
        <dbReference type="PROSITE-ProRule" id="PRU00169"/>
    </source>
</evidence>
<evidence type="ECO:0000256" key="2">
    <source>
        <dbReference type="ARBA" id="ARBA00022490"/>
    </source>
</evidence>
<dbReference type="EMBL" id="FNRJ01000014">
    <property type="protein sequence ID" value="SEB04139.1"/>
    <property type="molecule type" value="Genomic_DNA"/>
</dbReference>
<dbReference type="FunFam" id="3.40.50.2300:FF:000021">
    <property type="entry name" value="Two-component system response regulator KdpE"/>
    <property type="match status" value="1"/>
</dbReference>
<dbReference type="CDD" id="cd00383">
    <property type="entry name" value="trans_reg_C"/>
    <property type="match status" value="1"/>
</dbReference>
<organism evidence="12 13">
    <name type="scientific">Marinobacterium iners DSM 11526</name>
    <dbReference type="NCBI Taxonomy" id="1122198"/>
    <lineage>
        <taxon>Bacteria</taxon>
        <taxon>Pseudomonadati</taxon>
        <taxon>Pseudomonadota</taxon>
        <taxon>Gammaproteobacteria</taxon>
        <taxon>Oceanospirillales</taxon>
        <taxon>Oceanospirillaceae</taxon>
        <taxon>Marinobacterium</taxon>
    </lineage>
</organism>
<comment type="subcellular location">
    <subcellularLocation>
        <location evidence="1">Cytoplasm</location>
    </subcellularLocation>
</comment>
<reference evidence="13" key="1">
    <citation type="submission" date="2016-10" db="EMBL/GenBank/DDBJ databases">
        <authorList>
            <person name="Varghese N."/>
            <person name="Submissions S."/>
        </authorList>
    </citation>
    <scope>NUCLEOTIDE SEQUENCE [LARGE SCALE GENOMIC DNA]</scope>
    <source>
        <strain evidence="13">DSM 11526</strain>
    </source>
</reference>
<dbReference type="SMART" id="SM00448">
    <property type="entry name" value="REC"/>
    <property type="match status" value="1"/>
</dbReference>
<evidence type="ECO:0000256" key="1">
    <source>
        <dbReference type="ARBA" id="ARBA00004496"/>
    </source>
</evidence>
<dbReference type="Gene3D" id="3.40.50.2300">
    <property type="match status" value="1"/>
</dbReference>
<feature type="DNA-binding region" description="OmpR/PhoB-type" evidence="9">
    <location>
        <begin position="121"/>
        <end position="220"/>
    </location>
</feature>
<evidence type="ECO:0000256" key="3">
    <source>
        <dbReference type="ARBA" id="ARBA00022553"/>
    </source>
</evidence>
<dbReference type="PANTHER" id="PTHR48111:SF6">
    <property type="entry name" value="TRANSCRIPTIONAL REGULATORY PROTEIN CREB"/>
    <property type="match status" value="1"/>
</dbReference>
<keyword evidence="6 9" id="KW-0238">DNA-binding</keyword>
<dbReference type="STRING" id="1122198.SAMN02745729_11413"/>
<dbReference type="PROSITE" id="PS50110">
    <property type="entry name" value="RESPONSE_REGULATORY"/>
    <property type="match status" value="1"/>
</dbReference>
<evidence type="ECO:0000313" key="13">
    <source>
        <dbReference type="Proteomes" id="UP000242469"/>
    </source>
</evidence>
<dbReference type="CDD" id="cd17574">
    <property type="entry name" value="REC_OmpR"/>
    <property type="match status" value="1"/>
</dbReference>
<dbReference type="GO" id="GO:0000156">
    <property type="term" value="F:phosphorelay response regulator activity"/>
    <property type="evidence" value="ECO:0007669"/>
    <property type="project" value="TreeGrafter"/>
</dbReference>
<dbReference type="AlphaFoldDB" id="A0A1H4G3H1"/>
<dbReference type="SMART" id="SM00862">
    <property type="entry name" value="Trans_reg_C"/>
    <property type="match status" value="1"/>
</dbReference>
<evidence type="ECO:0000256" key="4">
    <source>
        <dbReference type="ARBA" id="ARBA00023012"/>
    </source>
</evidence>
<dbReference type="GO" id="GO:0032993">
    <property type="term" value="C:protein-DNA complex"/>
    <property type="evidence" value="ECO:0007669"/>
    <property type="project" value="TreeGrafter"/>
</dbReference>
<dbReference type="NCBIfam" id="NF008296">
    <property type="entry name" value="PRK11083.1"/>
    <property type="match status" value="1"/>
</dbReference>
<name>A0A1H4G3H1_9GAMM</name>
<keyword evidence="13" id="KW-1185">Reference proteome</keyword>
<evidence type="ECO:0000256" key="7">
    <source>
        <dbReference type="ARBA" id="ARBA00023163"/>
    </source>
</evidence>
<dbReference type="Gene3D" id="1.10.10.10">
    <property type="entry name" value="Winged helix-like DNA-binding domain superfamily/Winged helix DNA-binding domain"/>
    <property type="match status" value="1"/>
</dbReference>
<evidence type="ECO:0000256" key="5">
    <source>
        <dbReference type="ARBA" id="ARBA00023015"/>
    </source>
</evidence>
<feature type="domain" description="Response regulatory" evidence="10">
    <location>
        <begin position="2"/>
        <end position="115"/>
    </location>
</feature>
<keyword evidence="7" id="KW-0804">Transcription</keyword>
<dbReference type="RefSeq" id="WP_091827369.1">
    <property type="nucleotide sequence ID" value="NZ_FNRJ01000014.1"/>
</dbReference>
<dbReference type="GO" id="GO:0045893">
    <property type="term" value="P:positive regulation of DNA-templated transcription"/>
    <property type="evidence" value="ECO:0007669"/>
    <property type="project" value="UniProtKB-ARBA"/>
</dbReference>
<proteinExistence type="predicted"/>
<keyword evidence="5" id="KW-0805">Transcription regulation</keyword>
<dbReference type="Pfam" id="PF00072">
    <property type="entry name" value="Response_reg"/>
    <property type="match status" value="1"/>
</dbReference>
<accession>A0A1H4G3H1</accession>
<dbReference type="GO" id="GO:0000987">
    <property type="term" value="F:cis-regulatory region sequence-specific DNA binding"/>
    <property type="evidence" value="ECO:0007669"/>
    <property type="project" value="UniProtKB-ARBA"/>
</dbReference>
<feature type="modified residue" description="4-aspartylphosphate" evidence="8">
    <location>
        <position position="51"/>
    </location>
</feature>
<dbReference type="InterPro" id="IPR016032">
    <property type="entry name" value="Sig_transdc_resp-reg_C-effctor"/>
</dbReference>
<dbReference type="SUPFAM" id="SSF52172">
    <property type="entry name" value="CheY-like"/>
    <property type="match status" value="1"/>
</dbReference>
<dbReference type="PANTHER" id="PTHR48111">
    <property type="entry name" value="REGULATOR OF RPOS"/>
    <property type="match status" value="1"/>
</dbReference>
<feature type="domain" description="OmpR/PhoB-type" evidence="11">
    <location>
        <begin position="121"/>
        <end position="220"/>
    </location>
</feature>
<dbReference type="Gene3D" id="6.10.250.690">
    <property type="match status" value="1"/>
</dbReference>
<dbReference type="InterPro" id="IPR001867">
    <property type="entry name" value="OmpR/PhoB-type_DNA-bd"/>
</dbReference>
<dbReference type="OrthoDB" id="9802426at2"/>
<evidence type="ECO:0000256" key="9">
    <source>
        <dbReference type="PROSITE-ProRule" id="PRU01091"/>
    </source>
</evidence>
<evidence type="ECO:0000259" key="10">
    <source>
        <dbReference type="PROSITE" id="PS50110"/>
    </source>
</evidence>
<evidence type="ECO:0000256" key="6">
    <source>
        <dbReference type="ARBA" id="ARBA00023125"/>
    </source>
</evidence>
<keyword evidence="3 8" id="KW-0597">Phosphoprotein</keyword>
<dbReference type="InterPro" id="IPR039420">
    <property type="entry name" value="WalR-like"/>
</dbReference>